<dbReference type="Proteomes" id="UP001159405">
    <property type="component" value="Unassembled WGS sequence"/>
</dbReference>
<evidence type="ECO:0000256" key="4">
    <source>
        <dbReference type="ARBA" id="ARBA00022691"/>
    </source>
</evidence>
<dbReference type="Gene3D" id="3.40.47.10">
    <property type="match status" value="2"/>
</dbReference>
<dbReference type="InterPro" id="IPR029063">
    <property type="entry name" value="SAM-dependent_MTases_sf"/>
</dbReference>
<dbReference type="PANTHER" id="PTHR18919:SF107">
    <property type="entry name" value="ACETYL-COA ACETYLTRANSFERASE, CYTOSOLIC"/>
    <property type="match status" value="1"/>
</dbReference>
<evidence type="ECO:0000313" key="8">
    <source>
        <dbReference type="EMBL" id="CAH3167277.1"/>
    </source>
</evidence>
<feature type="region of interest" description="Disordered" evidence="6">
    <location>
        <begin position="1138"/>
        <end position="1284"/>
    </location>
</feature>
<dbReference type="SUPFAM" id="SSF53901">
    <property type="entry name" value="Thiolase-like"/>
    <property type="match status" value="2"/>
</dbReference>
<dbReference type="InterPro" id="IPR030382">
    <property type="entry name" value="MeTrfase_TRM5/TYW2"/>
</dbReference>
<feature type="region of interest" description="Disordered" evidence="6">
    <location>
        <begin position="1040"/>
        <end position="1090"/>
    </location>
</feature>
<dbReference type="Pfam" id="PF02803">
    <property type="entry name" value="Thiolase_C"/>
    <property type="match status" value="1"/>
</dbReference>
<comment type="pathway">
    <text evidence="1">Lipid metabolism.</text>
</comment>
<sequence length="1615" mass="179103">MIPIKRELAEDIQQEQMEGVKSFLFSLKGNIQYINDENVIKRKFSPQDKLELAIVKFLQTKDTNLDEIMYKDLPSHWEQHGDLILLPEKCFTQDTWEDFGAELWQVVAETLGAKRIAKKSTICRDGFRTPQVSLLLGHSGCVMHIDNGIKYTFDVTKCMFSAGNITEKMRVGNFDCKGQTIVDLYAGIGYFVLPYLVHAKAAMVYACEWNGNAIEALRTNLKINNVDEQCVIYEGDNQKFPLQGVADHVNLGLIPTSEAGWPVACAALRSDKGGWLHVHGNVTSGLTNFELDTFSSKKEKESRLNSHPSSMDSIAVIDDRTTSASNTTANNEDSFCLHSLHDTTSHLPSCNKKIKPEWLDWAGYVAQSLLGHLKKLHDPKINWNVQICNIEHVKSYAPHIDHIVLDYYSTKMSGLARPVYIIAAKRTAFGAFGGKLKGVTATVLGQHAAEAAMAAGKVDPAIVDSSVFGNVIQSASDAAYLARHIALKANVPVTTPALTLNRLCGSGFQAIITAAQEIQLGESDIVLCGGSENMSQAPYALRDARFGTKLGLDLKLEDTLWQGLTDYYAKLPMGMTAENLAEKYNITRQECDEFALLTQKRWAEANEDGRFVEEIVPVSVKGRKGPEEFKVDEHPKPNSTMESLAKLPPVFKKDGTITAANASGICDGAAALIVVSEKALKEHNFTPLARIASYSVAGVEPSIMGIGPVPAVKAALNKAGKSLQDMQLIEVNEAFAPQFIAVQKELELDVDKTNVNGGAIALGHPVGTSGARITGHLVHELRRRGAKYAVGSACIGGGQGIAIVLENVHELKIVDSMSTLSSLEVTRNPFDSNQEERLNCPGFSPSMFRKQETPASQKKSRSFRWSIDQISRLNPADIDEFPCQEYSSTFEREEDEIEAQRAVDEYFSQSSIVPSPWTPNHAAKHVKFSPLPPSTAYIEAISSAESSYSSPNSSSCKVKVDASSQTKLSLPPDFDLQSHIDPAYYNQDGLNGSKDMSMSSLRRKLFSQAGTVNQTEKAQLEPSPNIKSILKSPKSPILITSSPVSEQSTPKHTKHRHSTTSTMSSPNISPIKPVMSVPETPTSVRRPRLSRHSFSPMECSVNILESSGIEVIGDALPDLSPIKGPEETSIGRVQKMDIDNDDNVNNSLDDGGPLEVSSLSVKDDNRDEKGEQEADYDDDNDKGDDGDDDDEMPPKITMEDLADDLDSTNESSANHSADSPGMEFAELTPRVKSDSEKIEKASDDKRKEEKFDHPSSTKKVDVKMEENDSHISDEHSNNTHYRNGYSRSKIDTLNSYHVPSTSSQRSWQMRDYSTTESHKYSHLNELDEDVIMMRAKAALRRANRYSPPKGKKGYSFDPQSLSLSDLSLNAPSAWEPVRMSTPLVPQTSASTDYRNHSNHHSHYGYKSLSGSHRHDFADATYFEESGLGRSGGEMASRRHHYFRRKLSPTMEDITWQRKPHGSAEGKYPFSHPWRKPSSPLYDSDWKFSQTHPMSYVEWKALYWRPPKEPVLWRNNHTHHHADPYSYEPNFKRVSWPPRPLSSKLAYGSRPLSPPVAFPPAKVPRAVSGGYASKIALPSYQNSSDSGYSDWQRSASRWENTGRSQHSSLGYDFRFY</sequence>
<feature type="compositionally biased region" description="Polar residues" evidence="6">
    <location>
        <begin position="1208"/>
        <end position="1217"/>
    </location>
</feature>
<organism evidence="8 9">
    <name type="scientific">Porites lobata</name>
    <dbReference type="NCBI Taxonomy" id="104759"/>
    <lineage>
        <taxon>Eukaryota</taxon>
        <taxon>Metazoa</taxon>
        <taxon>Cnidaria</taxon>
        <taxon>Anthozoa</taxon>
        <taxon>Hexacorallia</taxon>
        <taxon>Scleractinia</taxon>
        <taxon>Fungiina</taxon>
        <taxon>Poritidae</taxon>
        <taxon>Porites</taxon>
    </lineage>
</organism>
<name>A0ABN8QSI3_9CNID</name>
<dbReference type="SUPFAM" id="SSF53335">
    <property type="entry name" value="S-adenosyl-L-methionine-dependent methyltransferases"/>
    <property type="match status" value="1"/>
</dbReference>
<dbReference type="InterPro" id="IPR056743">
    <property type="entry name" value="TRM5-TYW2-like_MTfase"/>
</dbReference>
<comment type="caution">
    <text evidence="8">The sequence shown here is derived from an EMBL/GenBank/DDBJ whole genome shotgun (WGS) entry which is preliminary data.</text>
</comment>
<dbReference type="InterPro" id="IPR020615">
    <property type="entry name" value="Thiolase_acyl_enz_int_AS"/>
</dbReference>
<gene>
    <name evidence="8" type="ORF">PLOB_00008701</name>
</gene>
<keyword evidence="9" id="KW-1185">Reference proteome</keyword>
<comment type="similarity">
    <text evidence="2">Belongs to the thiolase-like superfamily. Thiolase family.</text>
</comment>
<feature type="domain" description="SAM-dependent methyltransferase TRM5/TYW2-type" evidence="7">
    <location>
        <begin position="77"/>
        <end position="411"/>
    </location>
</feature>
<evidence type="ECO:0000256" key="1">
    <source>
        <dbReference type="ARBA" id="ARBA00005189"/>
    </source>
</evidence>
<dbReference type="PROSITE" id="PS51684">
    <property type="entry name" value="SAM_MT_TRM5_TYW2"/>
    <property type="match status" value="1"/>
</dbReference>
<dbReference type="Pfam" id="PF02475">
    <property type="entry name" value="TRM5-TYW2_MTfase"/>
    <property type="match status" value="1"/>
</dbReference>
<keyword evidence="4" id="KW-0949">S-adenosyl-L-methionine</keyword>
<feature type="compositionally biased region" description="Acidic residues" evidence="6">
    <location>
        <begin position="1173"/>
        <end position="1191"/>
    </location>
</feature>
<dbReference type="PROSITE" id="PS00098">
    <property type="entry name" value="THIOLASE_1"/>
    <property type="match status" value="1"/>
</dbReference>
<proteinExistence type="inferred from homology"/>
<dbReference type="Gene3D" id="3.40.50.150">
    <property type="entry name" value="Vaccinia Virus protein VP39"/>
    <property type="match status" value="1"/>
</dbReference>
<dbReference type="Pfam" id="PF00108">
    <property type="entry name" value="Thiolase_N"/>
    <property type="match status" value="1"/>
</dbReference>
<dbReference type="InterPro" id="IPR020616">
    <property type="entry name" value="Thiolase_N"/>
</dbReference>
<evidence type="ECO:0000256" key="6">
    <source>
        <dbReference type="SAM" id="MobiDB-lite"/>
    </source>
</evidence>
<accession>A0ABN8QSI3</accession>
<dbReference type="InterPro" id="IPR020610">
    <property type="entry name" value="Thiolase_AS"/>
</dbReference>
<dbReference type="PROSITE" id="PS00099">
    <property type="entry name" value="THIOLASE_3"/>
    <property type="match status" value="1"/>
</dbReference>
<dbReference type="Pfam" id="PF15280">
    <property type="entry name" value="BORA_N"/>
    <property type="match status" value="1"/>
</dbReference>
<dbReference type="PRINTS" id="PR02038">
    <property type="entry name" value="AURORABORA"/>
</dbReference>
<dbReference type="EMBL" id="CALNXK010000140">
    <property type="protein sequence ID" value="CAH3167277.1"/>
    <property type="molecule type" value="Genomic_DNA"/>
</dbReference>
<evidence type="ECO:0000256" key="3">
    <source>
        <dbReference type="ARBA" id="ARBA00022679"/>
    </source>
</evidence>
<dbReference type="InterPro" id="IPR056744">
    <property type="entry name" value="TRM5/TYW2-like_N"/>
</dbReference>
<dbReference type="InterPro" id="IPR002155">
    <property type="entry name" value="Thiolase"/>
</dbReference>
<reference evidence="8 9" key="1">
    <citation type="submission" date="2022-05" db="EMBL/GenBank/DDBJ databases">
        <authorList>
            <consortium name="Genoscope - CEA"/>
            <person name="William W."/>
        </authorList>
    </citation>
    <scope>NUCLEOTIDE SEQUENCE [LARGE SCALE GENOMIC DNA]</scope>
</reference>
<dbReference type="InterPro" id="IPR023252">
    <property type="entry name" value="Aurora_borealis_protein"/>
</dbReference>
<dbReference type="CDD" id="cd00751">
    <property type="entry name" value="thiolase"/>
    <property type="match status" value="1"/>
</dbReference>
<feature type="region of interest" description="Disordered" evidence="6">
    <location>
        <begin position="842"/>
        <end position="861"/>
    </location>
</feature>
<dbReference type="InterPro" id="IPR016039">
    <property type="entry name" value="Thiolase-like"/>
</dbReference>
<keyword evidence="5" id="KW-0012">Acyltransferase</keyword>
<dbReference type="CDD" id="cd02440">
    <property type="entry name" value="AdoMet_MTases"/>
    <property type="match status" value="1"/>
</dbReference>
<dbReference type="InterPro" id="IPR020617">
    <property type="entry name" value="Thiolase_C"/>
</dbReference>
<feature type="compositionally biased region" description="Basic and acidic residues" evidence="6">
    <location>
        <begin position="1229"/>
        <end position="1277"/>
    </location>
</feature>
<dbReference type="Pfam" id="PF25133">
    <property type="entry name" value="TYW2_N_2"/>
    <property type="match status" value="1"/>
</dbReference>
<evidence type="ECO:0000313" key="9">
    <source>
        <dbReference type="Proteomes" id="UP001159405"/>
    </source>
</evidence>
<dbReference type="PANTHER" id="PTHR18919">
    <property type="entry name" value="ACETYL-COA C-ACYLTRANSFERASE"/>
    <property type="match status" value="1"/>
</dbReference>
<evidence type="ECO:0000256" key="5">
    <source>
        <dbReference type="ARBA" id="ARBA00023315"/>
    </source>
</evidence>
<evidence type="ECO:0000256" key="2">
    <source>
        <dbReference type="ARBA" id="ARBA00010982"/>
    </source>
</evidence>
<dbReference type="Gene3D" id="3.30.300.110">
    <property type="entry name" value="Met-10+ protein-like domains"/>
    <property type="match status" value="1"/>
</dbReference>
<keyword evidence="3" id="KW-0808">Transferase</keyword>
<protein>
    <recommendedName>
        <fullName evidence="7">SAM-dependent methyltransferase TRM5/TYW2-type domain-containing protein</fullName>
    </recommendedName>
</protein>
<dbReference type="NCBIfam" id="TIGR01930">
    <property type="entry name" value="AcCoA-C-Actrans"/>
    <property type="match status" value="1"/>
</dbReference>
<evidence type="ECO:0000259" key="7">
    <source>
        <dbReference type="PROSITE" id="PS51684"/>
    </source>
</evidence>
<feature type="compositionally biased region" description="Basic and acidic residues" evidence="6">
    <location>
        <begin position="1161"/>
        <end position="1172"/>
    </location>
</feature>
<dbReference type="PROSITE" id="PS00737">
    <property type="entry name" value="THIOLASE_2"/>
    <property type="match status" value="1"/>
</dbReference>
<dbReference type="InterPro" id="IPR020613">
    <property type="entry name" value="Thiolase_CS"/>
</dbReference>